<organism evidence="2 3">
    <name type="scientific">Trichophyton equinum (strain ATCC MYA-4606 / CBS 127.97)</name>
    <name type="common">Horse ringworm fungus</name>
    <dbReference type="NCBI Taxonomy" id="559882"/>
    <lineage>
        <taxon>Eukaryota</taxon>
        <taxon>Fungi</taxon>
        <taxon>Dikarya</taxon>
        <taxon>Ascomycota</taxon>
        <taxon>Pezizomycotina</taxon>
        <taxon>Eurotiomycetes</taxon>
        <taxon>Eurotiomycetidae</taxon>
        <taxon>Onygenales</taxon>
        <taxon>Arthrodermataceae</taxon>
        <taxon>Trichophyton</taxon>
    </lineage>
</organism>
<dbReference type="AlphaFoldDB" id="F2PRV5"/>
<reference evidence="3" key="1">
    <citation type="journal article" date="2012" name="MBio">
        <title>Comparative genome analysis of Trichophyton rubrum and related dermatophytes reveals candidate genes involved in infection.</title>
        <authorList>
            <person name="Martinez D.A."/>
            <person name="Oliver B.G."/>
            <person name="Graeser Y."/>
            <person name="Goldberg J.M."/>
            <person name="Li W."/>
            <person name="Martinez-Rossi N.M."/>
            <person name="Monod M."/>
            <person name="Shelest E."/>
            <person name="Barton R.C."/>
            <person name="Birch E."/>
            <person name="Brakhage A.A."/>
            <person name="Chen Z."/>
            <person name="Gurr S.J."/>
            <person name="Heiman D."/>
            <person name="Heitman J."/>
            <person name="Kosti I."/>
            <person name="Rossi A."/>
            <person name="Saif S."/>
            <person name="Samalova M."/>
            <person name="Saunders C.W."/>
            <person name="Shea T."/>
            <person name="Summerbell R.C."/>
            <person name="Xu J."/>
            <person name="Young S."/>
            <person name="Zeng Q."/>
            <person name="Birren B.W."/>
            <person name="Cuomo C.A."/>
            <person name="White T.C."/>
        </authorList>
    </citation>
    <scope>NUCLEOTIDE SEQUENCE [LARGE SCALE GENOMIC DNA]</scope>
    <source>
        <strain evidence="3">ATCC MYA-4606 / CBS 127.97</strain>
    </source>
</reference>
<feature type="region of interest" description="Disordered" evidence="1">
    <location>
        <begin position="34"/>
        <end position="72"/>
    </location>
</feature>
<name>F2PRV5_TRIEC</name>
<protein>
    <submittedName>
        <fullName evidence="2">Uncharacterized protein</fullName>
    </submittedName>
</protein>
<dbReference type="EMBL" id="DS995734">
    <property type="protein sequence ID" value="EGE04623.1"/>
    <property type="molecule type" value="Genomic_DNA"/>
</dbReference>
<gene>
    <name evidence="2" type="ORF">TEQG_03491</name>
</gene>
<evidence type="ECO:0000313" key="3">
    <source>
        <dbReference type="Proteomes" id="UP000009169"/>
    </source>
</evidence>
<evidence type="ECO:0000313" key="2">
    <source>
        <dbReference type="EMBL" id="EGE04623.1"/>
    </source>
</evidence>
<dbReference type="Proteomes" id="UP000009169">
    <property type="component" value="Unassembled WGS sequence"/>
</dbReference>
<accession>F2PRV5</accession>
<proteinExistence type="predicted"/>
<dbReference type="HOGENOM" id="CLU_1778774_0_0_1"/>
<evidence type="ECO:0000256" key="1">
    <source>
        <dbReference type="SAM" id="MobiDB-lite"/>
    </source>
</evidence>
<sequence>MYLAWQGLTGRTGTGYAAEQEIYLFSWTSDIPPPPSTWGLSSPSSRPPSACLPPVTASPIAQRPPSDDPHPAGALFEMVLAGEAEAEKAGELLDRLLATDEKEIEANDDGSPVGHEISNIRAPWQPRDDYLHASSRRSCCMRRTGG</sequence>
<keyword evidence="3" id="KW-1185">Reference proteome</keyword>
<dbReference type="VEuPathDB" id="FungiDB:TEQG_03491"/>